<dbReference type="SUPFAM" id="SSF53067">
    <property type="entry name" value="Actin-like ATPase domain"/>
    <property type="match status" value="2"/>
</dbReference>
<dbReference type="GO" id="GO:0045127">
    <property type="term" value="F:N-acetylglucosamine kinase activity"/>
    <property type="evidence" value="ECO:0007669"/>
    <property type="project" value="InterPro"/>
</dbReference>
<keyword evidence="3" id="KW-1185">Reference proteome</keyword>
<dbReference type="InterPro" id="IPR043129">
    <property type="entry name" value="ATPase_NBD"/>
</dbReference>
<dbReference type="EMBL" id="CP025746">
    <property type="protein sequence ID" value="QAA31286.1"/>
    <property type="molecule type" value="Genomic_DNA"/>
</dbReference>
<dbReference type="AlphaFoldDB" id="A0A3R5QRX0"/>
<dbReference type="PANTHER" id="PTHR12862:SF0">
    <property type="entry name" value="N-ACETYL-D-GLUCOSAMINE KINASE"/>
    <property type="match status" value="1"/>
</dbReference>
<dbReference type="PANTHER" id="PTHR12862">
    <property type="entry name" value="BADF TYPE ATPASE DOMAIN-CONTAINING PROTEIN"/>
    <property type="match status" value="1"/>
</dbReference>
<dbReference type="InterPro" id="IPR002731">
    <property type="entry name" value="ATPase_BadF"/>
</dbReference>
<proteinExistence type="predicted"/>
<dbReference type="CDD" id="cd24007">
    <property type="entry name" value="ASKHA_NBD_eukNAGK-like"/>
    <property type="match status" value="1"/>
</dbReference>
<evidence type="ECO:0000313" key="3">
    <source>
        <dbReference type="Proteomes" id="UP000286268"/>
    </source>
</evidence>
<dbReference type="OrthoDB" id="9772633at2"/>
<reference evidence="2 3" key="1">
    <citation type="submission" date="2018-01" db="EMBL/GenBank/DDBJ databases">
        <title>Genome Sequencing and Assembly of Anaerobacter polyendosporus strain CT4.</title>
        <authorList>
            <person name="Tachaapaikoon C."/>
            <person name="Sutheeworapong S."/>
            <person name="Jenjaroenpun P."/>
            <person name="Wongsurawat T."/>
            <person name="Nookeaw I."/>
            <person name="Cheawchanlertfa P."/>
            <person name="Kosugi A."/>
            <person name="Cheevadhanarak S."/>
            <person name="Ratanakhanokchai K."/>
        </authorList>
    </citation>
    <scope>NUCLEOTIDE SEQUENCE [LARGE SCALE GENOMIC DNA]</scope>
    <source>
        <strain evidence="2 3">CT4</strain>
    </source>
</reference>
<sequence>MRYVIGVDGGGTKTEAVAFDMNGNILKATIKGFGNLLNDKEKALSNIKDAIEELTNTLGIDCLEAIYLGLAGSEFGDIALLVEEELISKFNTNCKVMNDGELALKALLRGEDGILTIAGTGSICFGVKDGQLERAGGWGNLLGDEGSGYKIAIEAIKLMIHDKDYNLPISDLSSSILNYLNIDDVDKIVDFVYNATKDDIAVLAKLVSEYAESGDEPSKNILVKEGISLAKTTECVYNKLGFIECNIGLVGGVVKKSKILRAAFEEYLSANIKVLHFIDEDMSPAKGAYYIYKNHLNEGDR</sequence>
<dbReference type="Gene3D" id="3.30.420.40">
    <property type="match status" value="2"/>
</dbReference>
<evidence type="ECO:0000313" key="2">
    <source>
        <dbReference type="EMBL" id="QAA31286.1"/>
    </source>
</evidence>
<gene>
    <name evidence="2" type="ORF">C1I91_06330</name>
</gene>
<feature type="domain" description="ATPase BadF/BadG/BcrA/BcrD type" evidence="1">
    <location>
        <begin position="5"/>
        <end position="288"/>
    </location>
</feature>
<dbReference type="Pfam" id="PF01869">
    <property type="entry name" value="BcrAD_BadFG"/>
    <property type="match status" value="1"/>
</dbReference>
<dbReference type="InterPro" id="IPR039758">
    <property type="entry name" value="NAGK-like"/>
</dbReference>
<accession>A0A3R5QRX0</accession>
<dbReference type="Proteomes" id="UP000286268">
    <property type="component" value="Chromosome"/>
</dbReference>
<dbReference type="KEGG" id="cmah:C1I91_06330"/>
<dbReference type="RefSeq" id="WP_128212080.1">
    <property type="nucleotide sequence ID" value="NZ_CP025746.1"/>
</dbReference>
<evidence type="ECO:0000259" key="1">
    <source>
        <dbReference type="Pfam" id="PF01869"/>
    </source>
</evidence>
<organism evidence="2 3">
    <name type="scientific">Clostridium manihotivorum</name>
    <dbReference type="NCBI Taxonomy" id="2320868"/>
    <lineage>
        <taxon>Bacteria</taxon>
        <taxon>Bacillati</taxon>
        <taxon>Bacillota</taxon>
        <taxon>Clostridia</taxon>
        <taxon>Eubacteriales</taxon>
        <taxon>Clostridiaceae</taxon>
        <taxon>Clostridium</taxon>
    </lineage>
</organism>
<name>A0A3R5QRX0_9CLOT</name>
<protein>
    <submittedName>
        <fullName evidence="2">ATPase</fullName>
    </submittedName>
</protein>